<evidence type="ECO:0000256" key="1">
    <source>
        <dbReference type="ARBA" id="ARBA00004417"/>
    </source>
</evidence>
<name>A0ABQ6B3W8_9BRAD</name>
<dbReference type="Pfam" id="PF00005">
    <property type="entry name" value="ABC_tran"/>
    <property type="match status" value="1"/>
</dbReference>
<keyword evidence="7" id="KW-0472">Membrane</keyword>
<dbReference type="RefSeq" id="WP_284269710.1">
    <property type="nucleotide sequence ID" value="NZ_BSOW01000018.1"/>
</dbReference>
<keyword evidence="4" id="KW-1003">Cell membrane</keyword>
<evidence type="ECO:0000313" key="10">
    <source>
        <dbReference type="EMBL" id="GLR88335.1"/>
    </source>
</evidence>
<dbReference type="InterPro" id="IPR003593">
    <property type="entry name" value="AAA+_ATPase"/>
</dbReference>
<dbReference type="InterPro" id="IPR050388">
    <property type="entry name" value="ABC_Ni/Peptide_Import"/>
</dbReference>
<dbReference type="InterPro" id="IPR013563">
    <property type="entry name" value="Oligopep_ABC_C"/>
</dbReference>
<dbReference type="CDD" id="cd03257">
    <property type="entry name" value="ABC_NikE_OppD_transporters"/>
    <property type="match status" value="1"/>
</dbReference>
<evidence type="ECO:0000313" key="11">
    <source>
        <dbReference type="Proteomes" id="UP001156905"/>
    </source>
</evidence>
<dbReference type="Proteomes" id="UP001156905">
    <property type="component" value="Unassembled WGS sequence"/>
</dbReference>
<protein>
    <submittedName>
        <fullName evidence="10">Peptide ABC transporter ATP-binding protein-like</fullName>
    </submittedName>
</protein>
<sequence>MTDTSPLLDIADLKVAFDTETGTVTPILGVNLKVHAGETVALVGESGSGKSVTSLAVMGLLPRPAGRVAEGRILFRRRSGDSVDLATLPREAMQQLRGGEIAMIFQEPMTSLNPVLSVGEQIAEAVRQHMKLDRRAAQKRAIEMLELVEIPAAASRALEYPHEMSGGMRQRVMIALAMSCNPSLLIADEPTTALDVTVQAQILALIDRLRHDTGMGVLFITHNLGVVAEVADRVTVMYAGQVVEAGPVRALFRGARHPYTRGLMDCLPARAHRGADGRRVVKAIPGTVASALAIHDGCRFGPRCEHAADACRAAPPGLEFAEPEHLTRCIRWRSL</sequence>
<evidence type="ECO:0000259" key="9">
    <source>
        <dbReference type="PROSITE" id="PS50893"/>
    </source>
</evidence>
<comment type="caution">
    <text evidence="10">The sequence shown here is derived from an EMBL/GenBank/DDBJ whole genome shotgun (WGS) entry which is preliminary data.</text>
</comment>
<keyword evidence="5" id="KW-0547">Nucleotide-binding</keyword>
<evidence type="ECO:0000256" key="4">
    <source>
        <dbReference type="ARBA" id="ARBA00022475"/>
    </source>
</evidence>
<dbReference type="Pfam" id="PF08352">
    <property type="entry name" value="oligo_HPY"/>
    <property type="match status" value="1"/>
</dbReference>
<dbReference type="PROSITE" id="PS50893">
    <property type="entry name" value="ABC_TRANSPORTER_2"/>
    <property type="match status" value="1"/>
</dbReference>
<keyword evidence="11" id="KW-1185">Reference proteome</keyword>
<evidence type="ECO:0000256" key="5">
    <source>
        <dbReference type="ARBA" id="ARBA00022741"/>
    </source>
</evidence>
<dbReference type="PANTHER" id="PTHR43297:SF2">
    <property type="entry name" value="DIPEPTIDE TRANSPORT ATP-BINDING PROTEIN DPPD"/>
    <property type="match status" value="1"/>
</dbReference>
<evidence type="ECO:0000256" key="6">
    <source>
        <dbReference type="ARBA" id="ARBA00022840"/>
    </source>
</evidence>
<keyword evidence="6" id="KW-0067">ATP-binding</keyword>
<dbReference type="PROSITE" id="PS00211">
    <property type="entry name" value="ABC_TRANSPORTER_1"/>
    <property type="match status" value="1"/>
</dbReference>
<keyword evidence="3" id="KW-0813">Transport</keyword>
<dbReference type="SMART" id="SM00382">
    <property type="entry name" value="AAA"/>
    <property type="match status" value="1"/>
</dbReference>
<dbReference type="InterPro" id="IPR027417">
    <property type="entry name" value="P-loop_NTPase"/>
</dbReference>
<organism evidence="10 11">
    <name type="scientific">Bradyrhizobium iriomotense</name>
    <dbReference type="NCBI Taxonomy" id="441950"/>
    <lineage>
        <taxon>Bacteria</taxon>
        <taxon>Pseudomonadati</taxon>
        <taxon>Pseudomonadota</taxon>
        <taxon>Alphaproteobacteria</taxon>
        <taxon>Hyphomicrobiales</taxon>
        <taxon>Nitrobacteraceae</taxon>
        <taxon>Bradyrhizobium</taxon>
    </lineage>
</organism>
<evidence type="ECO:0000256" key="3">
    <source>
        <dbReference type="ARBA" id="ARBA00022448"/>
    </source>
</evidence>
<feature type="domain" description="ABC transporter" evidence="9">
    <location>
        <begin position="8"/>
        <end position="264"/>
    </location>
</feature>
<comment type="subcellular location">
    <subcellularLocation>
        <location evidence="1">Cell inner membrane</location>
        <topology evidence="1">Peripheral membrane protein</topology>
    </subcellularLocation>
</comment>
<dbReference type="SUPFAM" id="SSF52540">
    <property type="entry name" value="P-loop containing nucleoside triphosphate hydrolases"/>
    <property type="match status" value="1"/>
</dbReference>
<dbReference type="PANTHER" id="PTHR43297">
    <property type="entry name" value="OLIGOPEPTIDE TRANSPORT ATP-BINDING PROTEIN APPD"/>
    <property type="match status" value="1"/>
</dbReference>
<dbReference type="InterPro" id="IPR017871">
    <property type="entry name" value="ABC_transporter-like_CS"/>
</dbReference>
<dbReference type="Gene3D" id="3.40.50.300">
    <property type="entry name" value="P-loop containing nucleotide triphosphate hydrolases"/>
    <property type="match status" value="1"/>
</dbReference>
<evidence type="ECO:0000256" key="2">
    <source>
        <dbReference type="ARBA" id="ARBA00005417"/>
    </source>
</evidence>
<accession>A0ABQ6B3W8</accession>
<evidence type="ECO:0000256" key="7">
    <source>
        <dbReference type="ARBA" id="ARBA00023136"/>
    </source>
</evidence>
<comment type="function">
    <text evidence="8">Involved in beta-(1--&gt;2)glucan export. Transmembrane domains (TMD) form a pore in the inner membrane and the ATP-binding domain (NBD) is responsible for energy generation.</text>
</comment>
<gene>
    <name evidence="10" type="primary">ptpL</name>
    <name evidence="10" type="ORF">GCM10007857_50470</name>
</gene>
<dbReference type="InterPro" id="IPR003439">
    <property type="entry name" value="ABC_transporter-like_ATP-bd"/>
</dbReference>
<dbReference type="EMBL" id="BSOW01000018">
    <property type="protein sequence ID" value="GLR88335.1"/>
    <property type="molecule type" value="Genomic_DNA"/>
</dbReference>
<proteinExistence type="inferred from homology"/>
<comment type="similarity">
    <text evidence="2">Belongs to the ABC transporter superfamily.</text>
</comment>
<evidence type="ECO:0000256" key="8">
    <source>
        <dbReference type="ARBA" id="ARBA00024722"/>
    </source>
</evidence>
<dbReference type="NCBIfam" id="TIGR01727">
    <property type="entry name" value="oligo_HPY"/>
    <property type="match status" value="1"/>
</dbReference>
<reference evidence="11" key="1">
    <citation type="journal article" date="2019" name="Int. J. Syst. Evol. Microbiol.">
        <title>The Global Catalogue of Microorganisms (GCM) 10K type strain sequencing project: providing services to taxonomists for standard genome sequencing and annotation.</title>
        <authorList>
            <consortium name="The Broad Institute Genomics Platform"/>
            <consortium name="The Broad Institute Genome Sequencing Center for Infectious Disease"/>
            <person name="Wu L."/>
            <person name="Ma J."/>
        </authorList>
    </citation>
    <scope>NUCLEOTIDE SEQUENCE [LARGE SCALE GENOMIC DNA]</scope>
    <source>
        <strain evidence="11">NBRC 102520</strain>
    </source>
</reference>